<sequence length="385" mass="42728">MEPEKTASAQPDSQLVGQQGVAAQNRRGCDYSSRVVVMFVGDMTLPRLMNEDILGVMPLAAIDGRPLGFNFILRSRQAAQELFDLLLHWASQRGGTGAVDLEFLIRDSGEVVLLCSENLDAVTHLFCPKRYQLDLRPLVYIGMSRKSFPQPSAVMRMLLANGSLHDIDIGAFVVQPDNGPHSGFDMPELNLHKDELPVYRESEVKLQSLSWTYLQIPPNNAGDGRPGGTVPPEPFTPPDSTFSERRQRMHRLFPISLAILSGSTAAVSVKESLLGQSYRTWQIWQAECNLITSKRRSLAVGQKEGGKRLSQVDMVEFLIDQPEMVSNTDLFDGILAEENIREQIAADASELLGRYNTAIDRTMTTAEVQPALARLELLGEVDDQF</sequence>
<evidence type="ECO:0000313" key="1">
    <source>
        <dbReference type="EMBL" id="RIE15390.1"/>
    </source>
</evidence>
<organism evidence="1 2">
    <name type="scientific">Candidatus Cryosericum septentrionale</name>
    <dbReference type="NCBI Taxonomy" id="2290913"/>
    <lineage>
        <taxon>Bacteria</taxon>
        <taxon>Pseudomonadati</taxon>
        <taxon>Caldisericota/Cryosericota group</taxon>
        <taxon>Candidatus Cryosericota</taxon>
        <taxon>Candidatus Cryosericia</taxon>
        <taxon>Candidatus Cryosericales</taxon>
        <taxon>Candidatus Cryosericaceae</taxon>
        <taxon>Candidatus Cryosericum</taxon>
    </lineage>
</organism>
<keyword evidence="2" id="KW-1185">Reference proteome</keyword>
<dbReference type="Proteomes" id="UP000266113">
    <property type="component" value="Unassembled WGS sequence"/>
</dbReference>
<gene>
    <name evidence="1" type="ORF">SMC1_10235</name>
</gene>
<protein>
    <submittedName>
        <fullName evidence="1">Uncharacterized protein</fullName>
    </submittedName>
</protein>
<dbReference type="RefSeq" id="WP_119086665.1">
    <property type="nucleotide sequence ID" value="NZ_QXIY01000054.1"/>
</dbReference>
<dbReference type="AlphaFoldDB" id="A0A398DKI2"/>
<dbReference type="EMBL" id="QXIY01000054">
    <property type="protein sequence ID" value="RIE15390.1"/>
    <property type="molecule type" value="Genomic_DNA"/>
</dbReference>
<evidence type="ECO:0000313" key="2">
    <source>
        <dbReference type="Proteomes" id="UP000266113"/>
    </source>
</evidence>
<proteinExistence type="predicted"/>
<name>A0A398DKI2_9BACT</name>
<reference evidence="1 2" key="1">
    <citation type="submission" date="2018-09" db="EMBL/GenBank/DDBJ databases">
        <title>Discovery and Ecogenomic Context for Candidatus Cryosericales, a Global Caldiserica Order Active in Thawing Permafrost.</title>
        <authorList>
            <person name="Martinez M.A."/>
            <person name="Woodcroft B.J."/>
            <person name="Ignacio Espinoza J.C."/>
            <person name="Zayed A."/>
            <person name="Singleton C.M."/>
            <person name="Boyd J."/>
            <person name="Li Y.-F."/>
            <person name="Purvine S."/>
            <person name="Maughan H."/>
            <person name="Hodgkins S.B."/>
            <person name="Anderson D."/>
            <person name="Sederholm M."/>
            <person name="Temperton B."/>
            <person name="Saleska S.R."/>
            <person name="Tyson G.W."/>
            <person name="Rich V.I."/>
        </authorList>
    </citation>
    <scope>NUCLEOTIDE SEQUENCE [LARGE SCALE GENOMIC DNA]</scope>
    <source>
        <strain evidence="1 2">SMC1</strain>
    </source>
</reference>
<comment type="caution">
    <text evidence="1">The sequence shown here is derived from an EMBL/GenBank/DDBJ whole genome shotgun (WGS) entry which is preliminary data.</text>
</comment>
<accession>A0A398DKI2</accession>